<dbReference type="Proteomes" id="UP000694255">
    <property type="component" value="Unassembled WGS sequence"/>
</dbReference>
<dbReference type="GO" id="GO:0034314">
    <property type="term" value="P:Arp2/3 complex-mediated actin nucleation"/>
    <property type="evidence" value="ECO:0007669"/>
    <property type="project" value="InterPro"/>
</dbReference>
<comment type="function">
    <text evidence="7">Functions as component of the Arp2/3 complex which is involved in regulation of actin polymerization and together with an activating nucleation-promoting factor (NPF) mediates the formation of branched actin networks. Arp2/3 complex plays a critical role in the control of cell morphogenesis via the modulation of cell polarity development.</text>
</comment>
<evidence type="ECO:0000313" key="9">
    <source>
        <dbReference type="Proteomes" id="UP000694255"/>
    </source>
</evidence>
<reference evidence="8 9" key="1">
    <citation type="journal article" date="2021" name="DNA Res.">
        <title>Genome analysis of Candida subhashii reveals its hybrid nature and dual mitochondrial genome conformations.</title>
        <authorList>
            <person name="Mixao V."/>
            <person name="Hegedusova E."/>
            <person name="Saus E."/>
            <person name="Pryszcz L.P."/>
            <person name="Cillingova A."/>
            <person name="Nosek J."/>
            <person name="Gabaldon T."/>
        </authorList>
    </citation>
    <scope>NUCLEOTIDE SEQUENCE [LARGE SCALE GENOMIC DNA]</scope>
    <source>
        <strain evidence="8 9">CBS 10753</strain>
    </source>
</reference>
<keyword evidence="9" id="KW-1185">Reference proteome</keyword>
<evidence type="ECO:0000313" key="8">
    <source>
        <dbReference type="EMBL" id="KAG7662962.1"/>
    </source>
</evidence>
<comment type="function">
    <text evidence="6">Functions as a component of the Arp2/3 complex which is involved in regulation of actin polymerization and together with an activating nucleation-promoting factor (NPF) mediates the formation of branched actin networks.</text>
</comment>
<dbReference type="GeneID" id="73470312"/>
<dbReference type="RefSeq" id="XP_049263195.1">
    <property type="nucleotide sequence ID" value="XM_049407376.1"/>
</dbReference>
<dbReference type="PIRSF" id="PIRSF039096">
    <property type="entry name" value="p16-ARC"/>
    <property type="match status" value="1"/>
</dbReference>
<dbReference type="GO" id="GO:0044396">
    <property type="term" value="P:actin cortical patch organization"/>
    <property type="evidence" value="ECO:0007669"/>
    <property type="project" value="UniProtKB-ARBA"/>
</dbReference>
<gene>
    <name evidence="8" type="ORF">J8A68_003512</name>
</gene>
<evidence type="ECO:0000256" key="4">
    <source>
        <dbReference type="ARBA" id="ARBA00023212"/>
    </source>
</evidence>
<dbReference type="AlphaFoldDB" id="A0A8J5QMD9"/>
<keyword evidence="3" id="KW-0963">Cytoplasm</keyword>
<dbReference type="FunFam" id="1.25.40.190:FF:000003">
    <property type="entry name" value="Actin-related protein 2/3 complex subunit 5"/>
    <property type="match status" value="1"/>
</dbReference>
<dbReference type="InterPro" id="IPR006789">
    <property type="entry name" value="ARPC5"/>
</dbReference>
<comment type="caution">
    <text evidence="8">The sequence shown here is derived from an EMBL/GenBank/DDBJ whole genome shotgun (WGS) entry which is preliminary data.</text>
</comment>
<dbReference type="Pfam" id="PF04699">
    <property type="entry name" value="P16-Arc"/>
    <property type="match status" value="1"/>
</dbReference>
<accession>A0A8J5QMD9</accession>
<evidence type="ECO:0000256" key="1">
    <source>
        <dbReference type="ARBA" id="ARBA00004245"/>
    </source>
</evidence>
<keyword evidence="4 7" id="KW-0206">Cytoskeleton</keyword>
<protein>
    <recommendedName>
        <fullName evidence="5 7">Actin-related protein 2/3 complex subunit 5</fullName>
    </recommendedName>
</protein>
<comment type="subcellular location">
    <subcellularLocation>
        <location evidence="1">Cytoplasm</location>
        <location evidence="1">Cytoskeleton</location>
    </subcellularLocation>
</comment>
<dbReference type="GO" id="GO:0005885">
    <property type="term" value="C:Arp2/3 protein complex"/>
    <property type="evidence" value="ECO:0007669"/>
    <property type="project" value="InterPro"/>
</dbReference>
<evidence type="ECO:0000256" key="2">
    <source>
        <dbReference type="ARBA" id="ARBA00006084"/>
    </source>
</evidence>
<sequence length="159" mass="17953">MSFQEDWRKIDIDAFETENHLSPEDLIPDSIPATPQSTIESVSQQIRNQLSTGQFQDALALALDSAPYVSTPETKSLHARTVFETLCSIRNNNSLNDLDQFIHGLNSEQQETLIKYLYKSMSEEYGQKQGGLLLSWFEKAVEIGGLGPIARYLTDRRTV</sequence>
<evidence type="ECO:0000256" key="3">
    <source>
        <dbReference type="ARBA" id="ARBA00022490"/>
    </source>
</evidence>
<organism evidence="8 9">
    <name type="scientific">[Candida] subhashii</name>
    <dbReference type="NCBI Taxonomy" id="561895"/>
    <lineage>
        <taxon>Eukaryota</taxon>
        <taxon>Fungi</taxon>
        <taxon>Dikarya</taxon>
        <taxon>Ascomycota</taxon>
        <taxon>Saccharomycotina</taxon>
        <taxon>Pichiomycetes</taxon>
        <taxon>Debaryomycetaceae</taxon>
        <taxon>Spathaspora</taxon>
    </lineage>
</organism>
<proteinExistence type="inferred from homology"/>
<evidence type="ECO:0000256" key="7">
    <source>
        <dbReference type="RuleBase" id="RU004301"/>
    </source>
</evidence>
<evidence type="ECO:0000256" key="6">
    <source>
        <dbReference type="ARBA" id="ARBA00060329"/>
    </source>
</evidence>
<dbReference type="EMBL" id="JAGSYN010000156">
    <property type="protein sequence ID" value="KAG7662962.1"/>
    <property type="molecule type" value="Genomic_DNA"/>
</dbReference>
<evidence type="ECO:0000256" key="5">
    <source>
        <dbReference type="ARBA" id="ARBA00040214"/>
    </source>
</evidence>
<dbReference type="PANTHER" id="PTHR12644">
    <property type="entry name" value="ARP2/3 COMPLEX 16 KD SUBUNIT P16-ARC"/>
    <property type="match status" value="1"/>
</dbReference>
<name>A0A8J5QMD9_9ASCO</name>
<comment type="similarity">
    <text evidence="2 7">Belongs to the ARPC5 family.</text>
</comment>
<dbReference type="OrthoDB" id="429520at2759"/>